<comment type="catalytic activity">
    <reaction evidence="8">
        <text>1D-myo-inositol 3,4,5,6-tetrakisphosphate + ATP = 1D-myo-inositol 1,3,4,5,6-pentakisphosphate + ADP + H(+)</text>
        <dbReference type="Rhea" id="RHEA:12452"/>
        <dbReference type="ChEBI" id="CHEBI:15378"/>
        <dbReference type="ChEBI" id="CHEBI:30616"/>
        <dbReference type="ChEBI" id="CHEBI:57539"/>
        <dbReference type="ChEBI" id="CHEBI:57733"/>
        <dbReference type="ChEBI" id="CHEBI:456216"/>
        <dbReference type="EC" id="2.7.1.134"/>
    </reaction>
</comment>
<dbReference type="GO" id="GO:0052726">
    <property type="term" value="F:inositol-1,3,4-trisphosphate 5-kinase activity"/>
    <property type="evidence" value="ECO:0007669"/>
    <property type="project" value="InterPro"/>
</dbReference>
<feature type="binding site" evidence="9">
    <location>
        <position position="174"/>
    </location>
    <ligand>
        <name>1D-myo-inositol 1,3,4-trisphosphate</name>
        <dbReference type="ChEBI" id="CHEBI:58414"/>
    </ligand>
</feature>
<evidence type="ECO:0000256" key="5">
    <source>
        <dbReference type="ARBA" id="ARBA00022777"/>
    </source>
</evidence>
<evidence type="ECO:0000256" key="3">
    <source>
        <dbReference type="ARBA" id="ARBA00022723"/>
    </source>
</evidence>
<evidence type="ECO:0000259" key="11">
    <source>
        <dbReference type="Pfam" id="PF05770"/>
    </source>
</evidence>
<dbReference type="GO" id="GO:0010226">
    <property type="term" value="P:response to lithium ion"/>
    <property type="evidence" value="ECO:0007669"/>
    <property type="project" value="EnsemblProtists"/>
</dbReference>
<dbReference type="GO" id="GO:0000287">
    <property type="term" value="F:magnesium ion binding"/>
    <property type="evidence" value="ECO:0007669"/>
    <property type="project" value="InterPro"/>
</dbReference>
<dbReference type="InterPro" id="IPR040464">
    <property type="entry name" value="InsP(3)kin_ATP-grasp"/>
</dbReference>
<feature type="binding site" evidence="9">
    <location>
        <position position="131"/>
    </location>
    <ligand>
        <name>ATP</name>
        <dbReference type="ChEBI" id="CHEBI:30616"/>
    </ligand>
</feature>
<organism evidence="12 13">
    <name type="scientific">Cavenderia fasciculata</name>
    <name type="common">Slime mold</name>
    <name type="synonym">Dictyostelium fasciculatum</name>
    <dbReference type="NCBI Taxonomy" id="261658"/>
    <lineage>
        <taxon>Eukaryota</taxon>
        <taxon>Amoebozoa</taxon>
        <taxon>Evosea</taxon>
        <taxon>Eumycetozoa</taxon>
        <taxon>Dictyostelia</taxon>
        <taxon>Acytosteliales</taxon>
        <taxon>Cavenderiaceae</taxon>
        <taxon>Cavenderia</taxon>
    </lineage>
</organism>
<dbReference type="GO" id="GO:0032957">
    <property type="term" value="P:inositol trisphosphate metabolic process"/>
    <property type="evidence" value="ECO:0007669"/>
    <property type="project" value="InterPro"/>
</dbReference>
<evidence type="ECO:0000256" key="10">
    <source>
        <dbReference type="PIRSR" id="PIRSR038186-2"/>
    </source>
</evidence>
<feature type="binding site" evidence="9">
    <location>
        <position position="83"/>
    </location>
    <ligand>
        <name>ATP</name>
        <dbReference type="ChEBI" id="CHEBI:30616"/>
    </ligand>
</feature>
<feature type="binding site" evidence="9">
    <location>
        <position position="2"/>
    </location>
    <ligand>
        <name>1D-myo-inositol 1,3,4-trisphosphate</name>
        <dbReference type="ChEBI" id="CHEBI:58414"/>
    </ligand>
</feature>
<evidence type="ECO:0000313" key="13">
    <source>
        <dbReference type="Proteomes" id="UP000007797"/>
    </source>
</evidence>
<evidence type="ECO:0000256" key="8">
    <source>
        <dbReference type="PIRNR" id="PIRNR038186"/>
    </source>
</evidence>
<dbReference type="OMA" id="QHLYNRQ"/>
<dbReference type="GO" id="GO:0005737">
    <property type="term" value="C:cytoplasm"/>
    <property type="evidence" value="ECO:0007669"/>
    <property type="project" value="TreeGrafter"/>
</dbReference>
<keyword evidence="6 8" id="KW-0067">ATP-binding</keyword>
<feature type="binding site" evidence="10">
    <location>
        <position position="268"/>
    </location>
    <ligand>
        <name>Mg(2+)</name>
        <dbReference type="ChEBI" id="CHEBI:18420"/>
        <label>1</label>
    </ligand>
</feature>
<dbReference type="EC" id="2.7.1.134" evidence="8"/>
<dbReference type="PANTHER" id="PTHR14217">
    <property type="entry name" value="INOSITOL-TETRAKISPHOSPHATE 1-KINASE"/>
    <property type="match status" value="1"/>
</dbReference>
<proteinExistence type="inferred from homology"/>
<gene>
    <name evidence="12" type="primary">ITPK1</name>
    <name evidence="12" type="ORF">DFA_02662</name>
</gene>
<feature type="binding site" evidence="9">
    <location>
        <position position="270"/>
    </location>
    <ligand>
        <name>1D-myo-inositol 1,3,4-trisphosphate</name>
        <dbReference type="ChEBI" id="CHEBI:58414"/>
    </ligand>
</feature>
<dbReference type="SUPFAM" id="SSF56059">
    <property type="entry name" value="Glutathione synthetase ATP-binding domain-like"/>
    <property type="match status" value="1"/>
</dbReference>
<feature type="binding site" evidence="9">
    <location>
        <position position="274"/>
    </location>
    <ligand>
        <name>1D-myo-inositol 1,3,4-trisphosphate</name>
        <dbReference type="ChEBI" id="CHEBI:58414"/>
    </ligand>
</feature>
<evidence type="ECO:0000256" key="7">
    <source>
        <dbReference type="ARBA" id="ARBA00022842"/>
    </source>
</evidence>
<name>F4Q008_CACFS</name>
<dbReference type="STRING" id="1054147.F4Q008"/>
<evidence type="ECO:0000256" key="6">
    <source>
        <dbReference type="ARBA" id="ARBA00022840"/>
    </source>
</evidence>
<evidence type="ECO:0000313" key="12">
    <source>
        <dbReference type="EMBL" id="EGG18922.1"/>
    </source>
</evidence>
<dbReference type="Pfam" id="PF05770">
    <property type="entry name" value="Ins134_P3_kin"/>
    <property type="match status" value="1"/>
</dbReference>
<evidence type="ECO:0000256" key="4">
    <source>
        <dbReference type="ARBA" id="ARBA00022741"/>
    </source>
</evidence>
<dbReference type="GO" id="GO:0052725">
    <property type="term" value="F:inositol-1,3,4-trisphosphate 6-kinase activity"/>
    <property type="evidence" value="ECO:0007669"/>
    <property type="project" value="InterPro"/>
</dbReference>
<dbReference type="GO" id="GO:0005524">
    <property type="term" value="F:ATP binding"/>
    <property type="evidence" value="ECO:0007669"/>
    <property type="project" value="UniProtKB-KW"/>
</dbReference>
<feature type="binding site" evidence="10">
    <location>
        <position position="254"/>
    </location>
    <ligand>
        <name>Mg(2+)</name>
        <dbReference type="ChEBI" id="CHEBI:18420"/>
        <label>1</label>
    </ligand>
</feature>
<comment type="function">
    <text evidence="8">Kinase that can phosphorylate various inositol polyphosphate such as Ins(3,4,5,6)P4 or Ins(1,3,4)P3.</text>
</comment>
<dbReference type="GeneID" id="14870880"/>
<keyword evidence="4 8" id="KW-0547">Nucleotide-binding</keyword>
<dbReference type="Proteomes" id="UP000007797">
    <property type="component" value="Unassembled WGS sequence"/>
</dbReference>
<keyword evidence="2 8" id="KW-0808">Transferase</keyword>
<comment type="cofactor">
    <cofactor evidence="8 10">
        <name>Mg(2+)</name>
        <dbReference type="ChEBI" id="CHEBI:18420"/>
    </cofactor>
    <text evidence="8 10">Binds 2 magnesium ions per subunit.</text>
</comment>
<dbReference type="PANTHER" id="PTHR14217:SF1">
    <property type="entry name" value="INOSITOL-TETRAKISPHOSPHATE 1-KINASE"/>
    <property type="match status" value="1"/>
</dbReference>
<accession>F4Q008</accession>
<feature type="binding site" evidence="9">
    <location>
        <position position="189"/>
    </location>
    <ligand>
        <name>ATP</name>
        <dbReference type="ChEBI" id="CHEBI:30616"/>
    </ligand>
</feature>
<dbReference type="RefSeq" id="XP_004357384.1">
    <property type="nucleotide sequence ID" value="XM_004357328.1"/>
</dbReference>
<comment type="subunit">
    <text evidence="8">Monomer.</text>
</comment>
<keyword evidence="7 8" id="KW-0460">Magnesium</keyword>
<evidence type="ECO:0000256" key="9">
    <source>
        <dbReference type="PIRSR" id="PIRSR038186-1"/>
    </source>
</evidence>
<dbReference type="OrthoDB" id="25308at2759"/>
<sequence>MKWKQFVELAWERYKIKCIPIDLEMKEFTEKCPYDLVIHKFTDELSDLPAQQPTIQKIERILKQYPNLVEVDPLEHQKPVLDRLTLSHLLDKLNELPSEYAIRCPSYVTIEKEQDDYSGSLAKIKFPVVCKTIQACGSEESHKMGIFFSEKELHQFKPPMLVQEYINHNAIIYKVFVIGSYLNIVHRKSLRNVTDNGNVIKKIIDNIFQKPLPSFLLPEKEYTQDMVQFPHKDILMAISNMIQKDLSLTLFGFDVITDVTTKKHAVVDLNYFPGYIGIDNFYSILLEHVLQVYRNKKQIK</sequence>
<reference evidence="13" key="1">
    <citation type="journal article" date="2011" name="Genome Res.">
        <title>Phylogeny-wide analysis of social amoeba genomes highlights ancient origins for complex intercellular communication.</title>
        <authorList>
            <person name="Heidel A.J."/>
            <person name="Lawal H.M."/>
            <person name="Felder M."/>
            <person name="Schilde C."/>
            <person name="Helps N.R."/>
            <person name="Tunggal B."/>
            <person name="Rivero F."/>
            <person name="John U."/>
            <person name="Schleicher M."/>
            <person name="Eichinger L."/>
            <person name="Platzer M."/>
            <person name="Noegel A.A."/>
            <person name="Schaap P."/>
            <person name="Gloeckner G."/>
        </authorList>
    </citation>
    <scope>NUCLEOTIDE SEQUENCE [LARGE SCALE GENOMIC DNA]</scope>
    <source>
        <strain evidence="13">SH3</strain>
    </source>
</reference>
<evidence type="ECO:0000256" key="2">
    <source>
        <dbReference type="ARBA" id="ARBA00022679"/>
    </source>
</evidence>
<dbReference type="KEGG" id="dfa:DFA_02662"/>
<dbReference type="EMBL" id="GL883017">
    <property type="protein sequence ID" value="EGG18922.1"/>
    <property type="molecule type" value="Genomic_DNA"/>
</dbReference>
<dbReference type="Gene3D" id="3.30.470.20">
    <property type="entry name" value="ATP-grasp fold, B domain"/>
    <property type="match status" value="1"/>
</dbReference>
<protein>
    <recommendedName>
        <fullName evidence="8">Inositol-tetrakisphosphate 1-kinase</fullName>
        <ecNumber evidence="8">2.7.1.134</ecNumber>
    </recommendedName>
</protein>
<feature type="domain" description="Inositol 1,3,4-trisphosphate 5/6-kinase ATP-grasp" evidence="11">
    <location>
        <begin position="102"/>
        <end position="290"/>
    </location>
</feature>
<comment type="similarity">
    <text evidence="1 8">Belongs to the ITPK1 family.</text>
</comment>
<feature type="binding site" evidence="9">
    <location>
        <position position="40"/>
    </location>
    <ligand>
        <name>1D-myo-inositol 1,3,4-trisphosphate</name>
        <dbReference type="ChEBI" id="CHEBI:58414"/>
    </ligand>
</feature>
<dbReference type="AlphaFoldDB" id="F4Q008"/>
<keyword evidence="3 8" id="KW-0479">Metal-binding</keyword>
<keyword evidence="5 8" id="KW-0418">Kinase</keyword>
<evidence type="ECO:0000256" key="1">
    <source>
        <dbReference type="ARBA" id="ARBA00009601"/>
    </source>
</evidence>
<keyword evidence="13" id="KW-1185">Reference proteome</keyword>
<dbReference type="PIRSF" id="PIRSF038186">
    <property type="entry name" value="ITPK"/>
    <property type="match status" value="1"/>
</dbReference>
<dbReference type="GO" id="GO:0047325">
    <property type="term" value="F:inositol-3,4,5,6-tetrakisphosphate 1-kinase activity"/>
    <property type="evidence" value="ECO:0007669"/>
    <property type="project" value="UniProtKB-EC"/>
</dbReference>
<feature type="binding site" evidence="9">
    <location>
        <position position="142"/>
    </location>
    <ligand>
        <name>1D-myo-inositol 1,3,4-trisphosphate</name>
        <dbReference type="ChEBI" id="CHEBI:58414"/>
    </ligand>
</feature>
<feature type="binding site" evidence="10">
    <location>
        <position position="270"/>
    </location>
    <ligand>
        <name>Mg(2+)</name>
        <dbReference type="ChEBI" id="CHEBI:18420"/>
        <label>2</label>
    </ligand>
</feature>
<feature type="binding site" evidence="10">
    <location>
        <position position="268"/>
    </location>
    <ligand>
        <name>Mg(2+)</name>
        <dbReference type="ChEBI" id="CHEBI:18420"/>
        <label>2</label>
    </ligand>
</feature>
<feature type="binding site" evidence="9">
    <location>
        <begin position="163"/>
        <end position="174"/>
    </location>
    <ligand>
        <name>ATP</name>
        <dbReference type="ChEBI" id="CHEBI:30616"/>
    </ligand>
</feature>
<dbReference type="InterPro" id="IPR008656">
    <property type="entry name" value="Inositol_tetrakis-P_1-kinase"/>
</dbReference>